<organism evidence="3 4">
    <name type="scientific">Phytophthora fragariae</name>
    <dbReference type="NCBI Taxonomy" id="53985"/>
    <lineage>
        <taxon>Eukaryota</taxon>
        <taxon>Sar</taxon>
        <taxon>Stramenopiles</taxon>
        <taxon>Oomycota</taxon>
        <taxon>Peronosporomycetes</taxon>
        <taxon>Peronosporales</taxon>
        <taxon>Peronosporaceae</taxon>
        <taxon>Phytophthora</taxon>
    </lineage>
</organism>
<accession>A0A6A3FM71</accession>
<evidence type="ECO:0000313" key="4">
    <source>
        <dbReference type="Proteomes" id="UP000429523"/>
    </source>
</evidence>
<dbReference type="InterPro" id="IPR056496">
    <property type="entry name" value="CS_DNAAF11_C"/>
</dbReference>
<evidence type="ECO:0000256" key="1">
    <source>
        <dbReference type="SAM" id="MobiDB-lite"/>
    </source>
</evidence>
<evidence type="ECO:0000313" key="3">
    <source>
        <dbReference type="EMBL" id="KAE8946849.1"/>
    </source>
</evidence>
<feature type="compositionally biased region" description="Basic and acidic residues" evidence="1">
    <location>
        <begin position="1"/>
        <end position="22"/>
    </location>
</feature>
<feature type="domain" description="Dynein axonemal assembly factor 11-like CS" evidence="2">
    <location>
        <begin position="94"/>
        <end position="183"/>
    </location>
</feature>
<feature type="region of interest" description="Disordered" evidence="1">
    <location>
        <begin position="76"/>
        <end position="109"/>
    </location>
</feature>
<feature type="compositionally biased region" description="Basic residues" evidence="1">
    <location>
        <begin position="93"/>
        <end position="108"/>
    </location>
</feature>
<dbReference type="AlphaFoldDB" id="A0A6A3FM71"/>
<proteinExistence type="predicted"/>
<feature type="compositionally biased region" description="Basic and acidic residues" evidence="1">
    <location>
        <begin position="77"/>
        <end position="91"/>
    </location>
</feature>
<evidence type="ECO:0000259" key="2">
    <source>
        <dbReference type="Pfam" id="PF23602"/>
    </source>
</evidence>
<protein>
    <recommendedName>
        <fullName evidence="2">Dynein axonemal assembly factor 11-like CS domain-containing protein</fullName>
    </recommendedName>
</protein>
<reference evidence="3 4" key="1">
    <citation type="submission" date="2018-08" db="EMBL/GenBank/DDBJ databases">
        <title>Genomic investigation of the strawberry pathogen Phytophthora fragariae indicates pathogenicity is determined by transcriptional variation in three key races.</title>
        <authorList>
            <person name="Adams T.M."/>
            <person name="Armitage A.D."/>
            <person name="Sobczyk M.K."/>
            <person name="Bates H.J."/>
            <person name="Dunwell J.M."/>
            <person name="Nellist C.F."/>
            <person name="Harrison R.J."/>
        </authorList>
    </citation>
    <scope>NUCLEOTIDE SEQUENCE [LARGE SCALE GENOMIC DNA]</scope>
    <source>
        <strain evidence="3 4">NOV-9</strain>
    </source>
</reference>
<sequence>MFVRSEAKKVRAKKELERKEEDGVIEVVGGEATDISEDQVEKKKSVMASTEKVPYTPRRTRDARCIWRLPSRRRRGRRDDVRTSRKSETRRLSTGRRRGRPECKRRKRTEPFASATKEFRLMDEILDVILEVDLPRFLDSSLVDVDVHPSYVSIVAKNKVLRLKRMLPRRSSYERSYIVENKIISWRRIEAPKDENKQDNQNHHTAVQISDELLEAAKKVPTDKHVQ</sequence>
<name>A0A6A3FM71_9STRA</name>
<dbReference type="Proteomes" id="UP000429523">
    <property type="component" value="Unassembled WGS sequence"/>
</dbReference>
<dbReference type="EMBL" id="QXGF01000101">
    <property type="protein sequence ID" value="KAE8946849.1"/>
    <property type="molecule type" value="Genomic_DNA"/>
</dbReference>
<gene>
    <name evidence="3" type="ORF">PF009_g3507</name>
</gene>
<dbReference type="Pfam" id="PF23602">
    <property type="entry name" value="CS_DNAAF11_C"/>
    <property type="match status" value="1"/>
</dbReference>
<feature type="region of interest" description="Disordered" evidence="1">
    <location>
        <begin position="1"/>
        <end position="51"/>
    </location>
</feature>
<comment type="caution">
    <text evidence="3">The sequence shown here is derived from an EMBL/GenBank/DDBJ whole genome shotgun (WGS) entry which is preliminary data.</text>
</comment>